<dbReference type="AlphaFoldDB" id="A0A5E4NPB9"/>
<accession>A0A5E4NPB9</accession>
<organism evidence="1 2">
    <name type="scientific">Cinara cedri</name>
    <dbReference type="NCBI Taxonomy" id="506608"/>
    <lineage>
        <taxon>Eukaryota</taxon>
        <taxon>Metazoa</taxon>
        <taxon>Ecdysozoa</taxon>
        <taxon>Arthropoda</taxon>
        <taxon>Hexapoda</taxon>
        <taxon>Insecta</taxon>
        <taxon>Pterygota</taxon>
        <taxon>Neoptera</taxon>
        <taxon>Paraneoptera</taxon>
        <taxon>Hemiptera</taxon>
        <taxon>Sternorrhyncha</taxon>
        <taxon>Aphidomorpha</taxon>
        <taxon>Aphidoidea</taxon>
        <taxon>Aphididae</taxon>
        <taxon>Lachninae</taxon>
        <taxon>Cinara</taxon>
    </lineage>
</organism>
<reference evidence="1 2" key="1">
    <citation type="submission" date="2019-08" db="EMBL/GenBank/DDBJ databases">
        <authorList>
            <person name="Alioto T."/>
            <person name="Alioto T."/>
            <person name="Gomez Garrido J."/>
        </authorList>
    </citation>
    <scope>NUCLEOTIDE SEQUENCE [LARGE SCALE GENOMIC DNA]</scope>
</reference>
<evidence type="ECO:0000313" key="1">
    <source>
        <dbReference type="EMBL" id="VVC45691.1"/>
    </source>
</evidence>
<name>A0A5E4NPB9_9HEMI</name>
<sequence>MAVRADVTFGGRMKIGGLLGGCERIDSLTDCANMEEVPYNCTSTYNGGDHTYSTGEIQQRRQSSEHSSLVIQEHHQSSIELFSKYIARSLETLPRSLAVLAQKEMHDILVDYKITAFNEKY</sequence>
<dbReference type="OrthoDB" id="8190343at2759"/>
<dbReference type="Proteomes" id="UP000325440">
    <property type="component" value="Unassembled WGS sequence"/>
</dbReference>
<gene>
    <name evidence="1" type="ORF">CINCED_3A008894</name>
</gene>
<protein>
    <submittedName>
        <fullName evidence="1">Uncharacterized protein</fullName>
    </submittedName>
</protein>
<proteinExistence type="predicted"/>
<evidence type="ECO:0000313" key="2">
    <source>
        <dbReference type="Proteomes" id="UP000325440"/>
    </source>
</evidence>
<dbReference type="EMBL" id="CABPRJ010002410">
    <property type="protein sequence ID" value="VVC45691.1"/>
    <property type="molecule type" value="Genomic_DNA"/>
</dbReference>
<keyword evidence="2" id="KW-1185">Reference proteome</keyword>